<evidence type="ECO:0008006" key="3">
    <source>
        <dbReference type="Google" id="ProtNLM"/>
    </source>
</evidence>
<evidence type="ECO:0000313" key="1">
    <source>
        <dbReference type="EMBL" id="MBW0530565.1"/>
    </source>
</evidence>
<dbReference type="AlphaFoldDB" id="A0A9Q3EW50"/>
<accession>A0A9Q3EW50</accession>
<dbReference type="OrthoDB" id="3267074at2759"/>
<dbReference type="InterPro" id="IPR036397">
    <property type="entry name" value="RNaseH_sf"/>
</dbReference>
<dbReference type="Proteomes" id="UP000765509">
    <property type="component" value="Unassembled WGS sequence"/>
</dbReference>
<dbReference type="EMBL" id="AVOT02036119">
    <property type="protein sequence ID" value="MBW0530565.1"/>
    <property type="molecule type" value="Genomic_DNA"/>
</dbReference>
<name>A0A9Q3EW50_9BASI</name>
<comment type="caution">
    <text evidence="1">The sequence shown here is derived from an EMBL/GenBank/DDBJ whole genome shotgun (WGS) entry which is preliminary data.</text>
</comment>
<evidence type="ECO:0000313" key="2">
    <source>
        <dbReference type="Proteomes" id="UP000765509"/>
    </source>
</evidence>
<proteinExistence type="predicted"/>
<sequence length="452" mass="52456">MSIEYKQQRIIVMKHRDNHDRSSEPLSLVVCETRTPAKHLSIQLKNLDDKLFIQNLQQNLPQNATKTSSIEGKVITLAYNSQGKCVPTNPARSKAWWNKEQLDDLVKLRNRARRKILRYQTNKSKEEYSLPTTLQTKGLGAENLKIGKFVSQRFEIPNGLPQGSPLSVTPYLVYNSNLFLPSPPLLNEYNISVAYINGVTHILAAETTQQGLINAEEVMARSKSWGLRYRAIFNDKKTNLMIFTRKKTFKQHNNSKLNLHTKKRSQMAGHHLNPHLQTVKTKRHTPRKHLTTKIFNFQKWSQLFPTKFYWCPGHIGIQQNEEVDKLEKEAAFSATTSHHMLHHISIYILNQTRNQHSKAPPILLNTELTRVRFKTLPKLIIQALNQLEKGLASMIHQLCSNHSPLNAYLHQIKQVDSPRCPHCNTPETISHYLLYFRKFQAQRKQKIRKHRI</sequence>
<organism evidence="1 2">
    <name type="scientific">Austropuccinia psidii MF-1</name>
    <dbReference type="NCBI Taxonomy" id="1389203"/>
    <lineage>
        <taxon>Eukaryota</taxon>
        <taxon>Fungi</taxon>
        <taxon>Dikarya</taxon>
        <taxon>Basidiomycota</taxon>
        <taxon>Pucciniomycotina</taxon>
        <taxon>Pucciniomycetes</taxon>
        <taxon>Pucciniales</taxon>
        <taxon>Sphaerophragmiaceae</taxon>
        <taxon>Austropuccinia</taxon>
    </lineage>
</organism>
<reference evidence="1" key="1">
    <citation type="submission" date="2021-03" db="EMBL/GenBank/DDBJ databases">
        <title>Draft genome sequence of rust myrtle Austropuccinia psidii MF-1, a brazilian biotype.</title>
        <authorList>
            <person name="Quecine M.C."/>
            <person name="Pachon D.M.R."/>
            <person name="Bonatelli M.L."/>
            <person name="Correr F.H."/>
            <person name="Franceschini L.M."/>
            <person name="Leite T.F."/>
            <person name="Margarido G.R.A."/>
            <person name="Almeida C.A."/>
            <person name="Ferrarezi J.A."/>
            <person name="Labate C.A."/>
        </authorList>
    </citation>
    <scope>NUCLEOTIDE SEQUENCE</scope>
    <source>
        <strain evidence="1">MF-1</strain>
    </source>
</reference>
<dbReference type="GO" id="GO:0003676">
    <property type="term" value="F:nucleic acid binding"/>
    <property type="evidence" value="ECO:0007669"/>
    <property type="project" value="InterPro"/>
</dbReference>
<protein>
    <recommendedName>
        <fullName evidence="3">RNase H type-1 domain-containing protein</fullName>
    </recommendedName>
</protein>
<dbReference type="InterPro" id="IPR012337">
    <property type="entry name" value="RNaseH-like_sf"/>
</dbReference>
<keyword evidence="2" id="KW-1185">Reference proteome</keyword>
<dbReference type="Gene3D" id="3.30.420.10">
    <property type="entry name" value="Ribonuclease H-like superfamily/Ribonuclease H"/>
    <property type="match status" value="1"/>
</dbReference>
<dbReference type="SUPFAM" id="SSF53098">
    <property type="entry name" value="Ribonuclease H-like"/>
    <property type="match status" value="1"/>
</dbReference>
<gene>
    <name evidence="1" type="ORF">O181_070280</name>
</gene>